<evidence type="ECO:0000256" key="6">
    <source>
        <dbReference type="ARBA" id="ARBA00038076"/>
    </source>
</evidence>
<comment type="caution">
    <text evidence="9">The sequence shown here is derived from an EMBL/GenBank/DDBJ whole genome shotgun (WGS) entry which is preliminary data.</text>
</comment>
<name>A0A413FIE5_9FIRM</name>
<comment type="similarity">
    <text evidence="6">Belongs to the ABC-4 integral membrane protein family.</text>
</comment>
<feature type="transmembrane region" description="Helical" evidence="7">
    <location>
        <begin position="739"/>
        <end position="765"/>
    </location>
</feature>
<evidence type="ECO:0000256" key="2">
    <source>
        <dbReference type="ARBA" id="ARBA00022475"/>
    </source>
</evidence>
<dbReference type="RefSeq" id="WP_117777247.1">
    <property type="nucleotide sequence ID" value="NZ_JAWYJI010000256.1"/>
</dbReference>
<comment type="subcellular location">
    <subcellularLocation>
        <location evidence="1">Cell membrane</location>
        <topology evidence="1">Multi-pass membrane protein</topology>
    </subcellularLocation>
</comment>
<keyword evidence="3 7" id="KW-0812">Transmembrane</keyword>
<feature type="transmembrane region" description="Helical" evidence="7">
    <location>
        <begin position="205"/>
        <end position="228"/>
    </location>
</feature>
<evidence type="ECO:0000256" key="1">
    <source>
        <dbReference type="ARBA" id="ARBA00004651"/>
    </source>
</evidence>
<evidence type="ECO:0000256" key="3">
    <source>
        <dbReference type="ARBA" id="ARBA00022692"/>
    </source>
</evidence>
<feature type="domain" description="ABC3 transporter permease C-terminal" evidence="8">
    <location>
        <begin position="658"/>
        <end position="771"/>
    </location>
</feature>
<dbReference type="OrthoDB" id="9793166at2"/>
<feature type="transmembrane region" description="Helical" evidence="7">
    <location>
        <begin position="151"/>
        <end position="175"/>
    </location>
</feature>
<dbReference type="EMBL" id="QSBM01000004">
    <property type="protein sequence ID" value="RGX31004.1"/>
    <property type="molecule type" value="Genomic_DNA"/>
</dbReference>
<evidence type="ECO:0000259" key="8">
    <source>
        <dbReference type="Pfam" id="PF02687"/>
    </source>
</evidence>
<feature type="transmembrane region" description="Helical" evidence="7">
    <location>
        <begin position="324"/>
        <end position="343"/>
    </location>
</feature>
<dbReference type="PANTHER" id="PTHR30572">
    <property type="entry name" value="MEMBRANE COMPONENT OF TRANSPORTER-RELATED"/>
    <property type="match status" value="1"/>
</dbReference>
<dbReference type="Proteomes" id="UP000283880">
    <property type="component" value="Unassembled WGS sequence"/>
</dbReference>
<dbReference type="GO" id="GO:0022857">
    <property type="term" value="F:transmembrane transporter activity"/>
    <property type="evidence" value="ECO:0007669"/>
    <property type="project" value="TreeGrafter"/>
</dbReference>
<feature type="transmembrane region" description="Helical" evidence="7">
    <location>
        <begin position="248"/>
        <end position="270"/>
    </location>
</feature>
<feature type="transmembrane region" description="Helical" evidence="7">
    <location>
        <begin position="653"/>
        <end position="675"/>
    </location>
</feature>
<feature type="transmembrane region" description="Helical" evidence="7">
    <location>
        <begin position="15"/>
        <end position="39"/>
    </location>
</feature>
<dbReference type="Pfam" id="PF02687">
    <property type="entry name" value="FtsX"/>
    <property type="match status" value="2"/>
</dbReference>
<dbReference type="AlphaFoldDB" id="A0A413FIE5"/>
<dbReference type="InterPro" id="IPR050250">
    <property type="entry name" value="Macrolide_Exporter_MacB"/>
</dbReference>
<feature type="transmembrane region" description="Helical" evidence="7">
    <location>
        <begin position="706"/>
        <end position="727"/>
    </location>
</feature>
<keyword evidence="5 7" id="KW-0472">Membrane</keyword>
<protein>
    <submittedName>
        <fullName evidence="9">ABC transporter permease</fullName>
    </submittedName>
</protein>
<evidence type="ECO:0000256" key="7">
    <source>
        <dbReference type="SAM" id="Phobius"/>
    </source>
</evidence>
<dbReference type="PANTHER" id="PTHR30572:SF4">
    <property type="entry name" value="ABC TRANSPORTER PERMEASE YTRF"/>
    <property type="match status" value="1"/>
</dbReference>
<evidence type="ECO:0000313" key="9">
    <source>
        <dbReference type="EMBL" id="RGX31004.1"/>
    </source>
</evidence>
<keyword evidence="2" id="KW-1003">Cell membrane</keyword>
<proteinExistence type="inferred from homology"/>
<keyword evidence="4 7" id="KW-1133">Transmembrane helix</keyword>
<reference evidence="9 10" key="1">
    <citation type="submission" date="2018-08" db="EMBL/GenBank/DDBJ databases">
        <title>A genome reference for cultivated species of the human gut microbiota.</title>
        <authorList>
            <person name="Zou Y."/>
            <person name="Xue W."/>
            <person name="Luo G."/>
        </authorList>
    </citation>
    <scope>NUCLEOTIDE SEQUENCE [LARGE SCALE GENOMIC DNA]</scope>
    <source>
        <strain evidence="9 10">AF04-15</strain>
    </source>
</reference>
<evidence type="ECO:0000256" key="4">
    <source>
        <dbReference type="ARBA" id="ARBA00022989"/>
    </source>
</evidence>
<dbReference type="InterPro" id="IPR003838">
    <property type="entry name" value="ABC3_permease_C"/>
</dbReference>
<organism evidence="9 10">
    <name type="scientific">Enterocloster asparagiformis</name>
    <dbReference type="NCBI Taxonomy" id="333367"/>
    <lineage>
        <taxon>Bacteria</taxon>
        <taxon>Bacillati</taxon>
        <taxon>Bacillota</taxon>
        <taxon>Clostridia</taxon>
        <taxon>Lachnospirales</taxon>
        <taxon>Lachnospiraceae</taxon>
        <taxon>Enterocloster</taxon>
    </lineage>
</organism>
<evidence type="ECO:0000256" key="5">
    <source>
        <dbReference type="ARBA" id="ARBA00023136"/>
    </source>
</evidence>
<sequence>MWRLFSLDYIRRNRAACISIAVTALIASFLISAISGIFYNMWEDENRLIAAEEGDWQGRLRGDLNGEALAVAESFDNVSRAELAADQESGEMVLSLWFENPRSVYRDTEQLARLIGGNGEDGWVSTQYHHKLLNQYLIFSPEEKENPPQLLFLYLGFLTVVCLSLAMMIHSAFAVTMESRLQQLGIMKSVGAAPAQIKTVLLQEAMALCLFPILAGIPLGAGSCYWFMRMAGSLAENLGVSRAVGAVFYFPAPVALLSLAVCLFTVWISARLPAGRLGRLTPLEAVRGGGESAPGKMRRFRLIAGLFGIEGELARKSLYARRRAFRTAGISLTLACFVFSAFLNFEVVSYLHTYHTFFERYKDTWDLLLALDKRAEREGMAGYGLLEALRGLDGVERCAEYRKFQAHVRLPEDTVSGELEALGGPLGLTDTGIVRDGRDYLAQAPLVVLDDVSFQEYCRESGVELEPWGEPEAGVKLEPGDDPLTGGTGLPVVAVNRIWDNLNSRYKNRQYVPYLKAEAGLELELAPATGRAAEAGNAAKTGRAAEDESPDPALAPDLLKARILAYSDLPPDLREEYEDFALVLVAPESGFRNVEAAFGKADRHFNILTDSDEVIDGVQARIEGMMESAPGWEMENRLSEEAFNEAVRTGYKLVMGILCGILALVGLSNVFANALGSITQRKREFARYLSVGMTPGSVRRVLALEAFYVCAKPVAVSLLLNIPFVAYCLRASHLMPGEYLANIPVLPIGIFVLSIFLAVGTAYWIGGRRILRGDLVGMLRDGTQI</sequence>
<evidence type="ECO:0000313" key="10">
    <source>
        <dbReference type="Proteomes" id="UP000283880"/>
    </source>
</evidence>
<feature type="domain" description="ABC3 transporter permease C-terminal" evidence="8">
    <location>
        <begin position="157"/>
        <end position="281"/>
    </location>
</feature>
<dbReference type="GO" id="GO:0005886">
    <property type="term" value="C:plasma membrane"/>
    <property type="evidence" value="ECO:0007669"/>
    <property type="project" value="UniProtKB-SubCell"/>
</dbReference>
<gene>
    <name evidence="9" type="ORF">DWV29_07525</name>
</gene>
<accession>A0A413FIE5</accession>